<feature type="compositionally biased region" description="Basic and acidic residues" evidence="1">
    <location>
        <begin position="138"/>
        <end position="149"/>
    </location>
</feature>
<dbReference type="EMBL" id="GL378389">
    <property type="protein sequence ID" value="EFJ41887.1"/>
    <property type="molecule type" value="Genomic_DNA"/>
</dbReference>
<dbReference type="RefSeq" id="XP_002957085.1">
    <property type="nucleotide sequence ID" value="XM_002957039.1"/>
</dbReference>
<sequence length="591" mass="64985">MLIARLIICVILLAASCSGISAASSRRTSRSSSTRRARSTETSFSLSGSFPSIFLGDEHMNNPGQQSALRAKLSMVLDTVEPHYSDALHRVHELREPKVASLLQELLLLTREGATGSGRHLEASIAPAGAEAAEEDAVGLRRRSDRETSSPKPPKPLSKPLSTLPSPQSLVDWSHKIGSRLAQLPAGTSFPVLRRLLTAVVVRAWLDGAGKRLTEVEEEAVSGLFVQLYMLHRRGAMNRGIMDYQHVSKSGGTSWCHAAQLNGCTTQRFDRFFVCGVSSFDDKVRWVDGAAHTRLTGAEPTRWYLHGTYRSEGAPGCASRAAQMLANRWTYYRNPLRRLASHLRFILLHYKRFMTAQVEEGVEKSADFFTTYAGANASFWSSVAPAISDNYFARTLLGEAAWHAPVGGITADTHLAPARLVLMQYDIVVPLESPTELTSRLLAFGAGWPVSYTDVHDKNITALQEMFDFDPSPHMPSSDEMDILYGRQQIDMDLYGLAVLIGQLDYLVYSTAAAAGVVPWDGMPDNVNPEEDNVNYRVACGLLRGPGGAWSSHMVHRRRRANGGAAGRETRVRRRSDAASLEETSRRDQTG</sequence>
<evidence type="ECO:0000256" key="2">
    <source>
        <dbReference type="SAM" id="SignalP"/>
    </source>
</evidence>
<feature type="compositionally biased region" description="Basic residues" evidence="1">
    <location>
        <begin position="27"/>
        <end position="37"/>
    </location>
</feature>
<feature type="region of interest" description="Disordered" evidence="1">
    <location>
        <begin position="24"/>
        <end position="44"/>
    </location>
</feature>
<dbReference type="Proteomes" id="UP000001058">
    <property type="component" value="Unassembled WGS sequence"/>
</dbReference>
<evidence type="ECO:0000313" key="3">
    <source>
        <dbReference type="EMBL" id="EFJ41887.1"/>
    </source>
</evidence>
<gene>
    <name evidence="3" type="ORF">VOLCADRAFT_98124</name>
</gene>
<dbReference type="KEGG" id="vcn:VOLCADRAFT_98124"/>
<accession>D8UEI2</accession>
<evidence type="ECO:0000313" key="4">
    <source>
        <dbReference type="Proteomes" id="UP000001058"/>
    </source>
</evidence>
<reference evidence="3 4" key="1">
    <citation type="journal article" date="2010" name="Science">
        <title>Genomic analysis of organismal complexity in the multicellular green alga Volvox carteri.</title>
        <authorList>
            <person name="Prochnik S.E."/>
            <person name="Umen J."/>
            <person name="Nedelcu A.M."/>
            <person name="Hallmann A."/>
            <person name="Miller S.M."/>
            <person name="Nishii I."/>
            <person name="Ferris P."/>
            <person name="Kuo A."/>
            <person name="Mitros T."/>
            <person name="Fritz-Laylin L.K."/>
            <person name="Hellsten U."/>
            <person name="Chapman J."/>
            <person name="Simakov O."/>
            <person name="Rensing S.A."/>
            <person name="Terry A."/>
            <person name="Pangilinan J."/>
            <person name="Kapitonov V."/>
            <person name="Jurka J."/>
            <person name="Salamov A."/>
            <person name="Shapiro H."/>
            <person name="Schmutz J."/>
            <person name="Grimwood J."/>
            <person name="Lindquist E."/>
            <person name="Lucas S."/>
            <person name="Grigoriev I.V."/>
            <person name="Schmitt R."/>
            <person name="Kirk D."/>
            <person name="Rokhsar D.S."/>
        </authorList>
    </citation>
    <scope>NUCLEOTIDE SEQUENCE [LARGE SCALE GENOMIC DNA]</scope>
    <source>
        <strain evidence="4">f. Nagariensis / Eve</strain>
    </source>
</reference>
<dbReference type="PROSITE" id="PS51257">
    <property type="entry name" value="PROKAR_LIPOPROTEIN"/>
    <property type="match status" value="1"/>
</dbReference>
<evidence type="ECO:0000256" key="1">
    <source>
        <dbReference type="SAM" id="MobiDB-lite"/>
    </source>
</evidence>
<dbReference type="eggNOG" id="ENOG502SWDM">
    <property type="taxonomic scope" value="Eukaryota"/>
</dbReference>
<keyword evidence="4" id="KW-1185">Reference proteome</keyword>
<dbReference type="AlphaFoldDB" id="D8UEI2"/>
<dbReference type="GeneID" id="9622855"/>
<proteinExistence type="predicted"/>
<name>D8UEI2_VOLCA</name>
<feature type="region of interest" description="Disordered" evidence="1">
    <location>
        <begin position="559"/>
        <end position="591"/>
    </location>
</feature>
<dbReference type="OrthoDB" id="529273at2759"/>
<organism evidence="4">
    <name type="scientific">Volvox carteri f. nagariensis</name>
    <dbReference type="NCBI Taxonomy" id="3068"/>
    <lineage>
        <taxon>Eukaryota</taxon>
        <taxon>Viridiplantae</taxon>
        <taxon>Chlorophyta</taxon>
        <taxon>core chlorophytes</taxon>
        <taxon>Chlorophyceae</taxon>
        <taxon>CS clade</taxon>
        <taxon>Chlamydomonadales</taxon>
        <taxon>Volvocaceae</taxon>
        <taxon>Volvox</taxon>
    </lineage>
</organism>
<feature type="region of interest" description="Disordered" evidence="1">
    <location>
        <begin position="122"/>
        <end position="166"/>
    </location>
</feature>
<feature type="chain" id="PRO_5003124434" evidence="2">
    <location>
        <begin position="23"/>
        <end position="591"/>
    </location>
</feature>
<keyword evidence="2" id="KW-0732">Signal</keyword>
<protein>
    <submittedName>
        <fullName evidence="3">Uncharacterized protein</fullName>
    </submittedName>
</protein>
<dbReference type="InParanoid" id="D8UEI2"/>
<feature type="signal peptide" evidence="2">
    <location>
        <begin position="1"/>
        <end position="22"/>
    </location>
</feature>